<reference evidence="2" key="1">
    <citation type="journal article" date="2018" name="DNA Res.">
        <title>Multiple hybrid de novo genome assembly of finger millet, an orphan allotetraploid crop.</title>
        <authorList>
            <person name="Hatakeyama M."/>
            <person name="Aluri S."/>
            <person name="Balachadran M.T."/>
            <person name="Sivarajan S.R."/>
            <person name="Patrignani A."/>
            <person name="Gruter S."/>
            <person name="Poveda L."/>
            <person name="Shimizu-Inatsugi R."/>
            <person name="Baeten J."/>
            <person name="Francoijs K.J."/>
            <person name="Nataraja K.N."/>
            <person name="Reddy Y.A.N."/>
            <person name="Phadnis S."/>
            <person name="Ravikumar R.L."/>
            <person name="Schlapbach R."/>
            <person name="Sreeman S.M."/>
            <person name="Shimizu K.K."/>
        </authorList>
    </citation>
    <scope>NUCLEOTIDE SEQUENCE</scope>
</reference>
<name>A0AAV5EAK9_ELECO</name>
<proteinExistence type="predicted"/>
<dbReference type="EMBL" id="BQKI01000075">
    <property type="protein sequence ID" value="GJN20399.1"/>
    <property type="molecule type" value="Genomic_DNA"/>
</dbReference>
<feature type="compositionally biased region" description="Basic and acidic residues" evidence="1">
    <location>
        <begin position="87"/>
        <end position="99"/>
    </location>
</feature>
<reference evidence="2" key="2">
    <citation type="submission" date="2021-12" db="EMBL/GenBank/DDBJ databases">
        <title>Resequencing data analysis of finger millet.</title>
        <authorList>
            <person name="Hatakeyama M."/>
            <person name="Aluri S."/>
            <person name="Balachadran M.T."/>
            <person name="Sivarajan S.R."/>
            <person name="Poveda L."/>
            <person name="Shimizu-Inatsugi R."/>
            <person name="Schlapbach R."/>
            <person name="Sreeman S.M."/>
            <person name="Shimizu K.K."/>
        </authorList>
    </citation>
    <scope>NUCLEOTIDE SEQUENCE</scope>
</reference>
<organism evidence="2 3">
    <name type="scientific">Eleusine coracana subsp. coracana</name>
    <dbReference type="NCBI Taxonomy" id="191504"/>
    <lineage>
        <taxon>Eukaryota</taxon>
        <taxon>Viridiplantae</taxon>
        <taxon>Streptophyta</taxon>
        <taxon>Embryophyta</taxon>
        <taxon>Tracheophyta</taxon>
        <taxon>Spermatophyta</taxon>
        <taxon>Magnoliopsida</taxon>
        <taxon>Liliopsida</taxon>
        <taxon>Poales</taxon>
        <taxon>Poaceae</taxon>
        <taxon>PACMAD clade</taxon>
        <taxon>Chloridoideae</taxon>
        <taxon>Cynodonteae</taxon>
        <taxon>Eleusininae</taxon>
        <taxon>Eleusine</taxon>
    </lineage>
</organism>
<evidence type="ECO:0000256" key="1">
    <source>
        <dbReference type="SAM" id="MobiDB-lite"/>
    </source>
</evidence>
<comment type="caution">
    <text evidence="2">The sequence shown here is derived from an EMBL/GenBank/DDBJ whole genome shotgun (WGS) entry which is preliminary data.</text>
</comment>
<gene>
    <name evidence="2" type="primary">gb07774</name>
    <name evidence="2" type="ORF">PR202_gb07774</name>
</gene>
<feature type="region of interest" description="Disordered" evidence="1">
    <location>
        <begin position="87"/>
        <end position="108"/>
    </location>
</feature>
<evidence type="ECO:0000313" key="2">
    <source>
        <dbReference type="EMBL" id="GJN20399.1"/>
    </source>
</evidence>
<dbReference type="AlphaFoldDB" id="A0AAV5EAK9"/>
<protein>
    <submittedName>
        <fullName evidence="2">Uncharacterized protein</fullName>
    </submittedName>
</protein>
<sequence length="157" mass="16996">MLETIGCHDHVKLLLSLDEFKAHMSLSLSIPYLSAATSSSALNTGDRATRTHRCTANISLDEEPDIGALPALQECAEVLRPVRRWRHEGGSGRSRDCDVGHAGGSEDDNVTPDREAIILEVLLLQVLQLDELMSLSLSIPYLLAATSRCCTVELAAS</sequence>
<keyword evidence="3" id="KW-1185">Reference proteome</keyword>
<dbReference type="Proteomes" id="UP001054889">
    <property type="component" value="Unassembled WGS sequence"/>
</dbReference>
<evidence type="ECO:0000313" key="3">
    <source>
        <dbReference type="Proteomes" id="UP001054889"/>
    </source>
</evidence>
<accession>A0AAV5EAK9</accession>